<comment type="caution">
    <text evidence="10">The sequence shown here is derived from an EMBL/GenBank/DDBJ whole genome shotgun (WGS) entry which is preliminary data.</text>
</comment>
<feature type="transmembrane region" description="Helical" evidence="9">
    <location>
        <begin position="356"/>
        <end position="375"/>
    </location>
</feature>
<dbReference type="AlphaFoldDB" id="A0A4R2NYN2"/>
<feature type="region of interest" description="Disordered" evidence="8">
    <location>
        <begin position="489"/>
        <end position="509"/>
    </location>
</feature>
<evidence type="ECO:0000256" key="8">
    <source>
        <dbReference type="SAM" id="MobiDB-lite"/>
    </source>
</evidence>
<protein>
    <submittedName>
        <fullName evidence="10">UDP-N-acetylmuramyl pentapeptide phosphotransferase/UDP-N-acetylglucosamine-1-phosphate transferase</fullName>
    </submittedName>
</protein>
<feature type="transmembrane region" description="Helical" evidence="9">
    <location>
        <begin position="294"/>
        <end position="311"/>
    </location>
</feature>
<dbReference type="GO" id="GO:0046872">
    <property type="term" value="F:metal ion binding"/>
    <property type="evidence" value="ECO:0007669"/>
    <property type="project" value="UniProtKB-KW"/>
</dbReference>
<keyword evidence="3 10" id="KW-0808">Transferase</keyword>
<evidence type="ECO:0000256" key="6">
    <source>
        <dbReference type="ARBA" id="ARBA00023136"/>
    </source>
</evidence>
<dbReference type="GO" id="GO:0009103">
    <property type="term" value="P:lipopolysaccharide biosynthetic process"/>
    <property type="evidence" value="ECO:0007669"/>
    <property type="project" value="TreeGrafter"/>
</dbReference>
<dbReference type="GO" id="GO:0016780">
    <property type="term" value="F:phosphotransferase activity, for other substituted phosphate groups"/>
    <property type="evidence" value="ECO:0007669"/>
    <property type="project" value="InterPro"/>
</dbReference>
<feature type="binding site" evidence="7">
    <location>
        <position position="210"/>
    </location>
    <ligand>
        <name>Mg(2+)</name>
        <dbReference type="ChEBI" id="CHEBI:18420"/>
    </ligand>
</feature>
<reference evidence="10 11" key="1">
    <citation type="submission" date="2019-03" db="EMBL/GenBank/DDBJ databases">
        <title>Genomic Encyclopedia of Type Strains, Phase IV (KMG-IV): sequencing the most valuable type-strain genomes for metagenomic binning, comparative biology and taxonomic classification.</title>
        <authorList>
            <person name="Goeker M."/>
        </authorList>
    </citation>
    <scope>NUCLEOTIDE SEQUENCE [LARGE SCALE GENOMIC DNA]</scope>
    <source>
        <strain evidence="10 11">DSM 2781</strain>
    </source>
</reference>
<feature type="transmembrane region" description="Helical" evidence="9">
    <location>
        <begin position="126"/>
        <end position="145"/>
    </location>
</feature>
<evidence type="ECO:0000256" key="5">
    <source>
        <dbReference type="ARBA" id="ARBA00022989"/>
    </source>
</evidence>
<organism evidence="10 11">
    <name type="scientific">Rhodovulum adriaticum</name>
    <name type="common">Rhodopseudomonas adriatica</name>
    <dbReference type="NCBI Taxonomy" id="35804"/>
    <lineage>
        <taxon>Bacteria</taxon>
        <taxon>Pseudomonadati</taxon>
        <taxon>Pseudomonadota</taxon>
        <taxon>Alphaproteobacteria</taxon>
        <taxon>Rhodobacterales</taxon>
        <taxon>Paracoccaceae</taxon>
        <taxon>Rhodovulum</taxon>
    </lineage>
</organism>
<keyword evidence="5 9" id="KW-1133">Transmembrane helix</keyword>
<gene>
    <name evidence="10" type="ORF">EV656_101246</name>
</gene>
<feature type="transmembrane region" description="Helical" evidence="9">
    <location>
        <begin position="218"/>
        <end position="236"/>
    </location>
</feature>
<evidence type="ECO:0000313" key="11">
    <source>
        <dbReference type="Proteomes" id="UP000295733"/>
    </source>
</evidence>
<evidence type="ECO:0000256" key="9">
    <source>
        <dbReference type="SAM" id="Phobius"/>
    </source>
</evidence>
<dbReference type="Proteomes" id="UP000295733">
    <property type="component" value="Unassembled WGS sequence"/>
</dbReference>
<evidence type="ECO:0000256" key="7">
    <source>
        <dbReference type="PIRSR" id="PIRSR600715-1"/>
    </source>
</evidence>
<feature type="transmembrane region" description="Helical" evidence="9">
    <location>
        <begin position="157"/>
        <end position="177"/>
    </location>
</feature>
<evidence type="ECO:0000256" key="1">
    <source>
        <dbReference type="ARBA" id="ARBA00004651"/>
    </source>
</evidence>
<feature type="transmembrane region" description="Helical" evidence="9">
    <location>
        <begin position="381"/>
        <end position="400"/>
    </location>
</feature>
<evidence type="ECO:0000256" key="3">
    <source>
        <dbReference type="ARBA" id="ARBA00022679"/>
    </source>
</evidence>
<feature type="transmembrane region" description="Helical" evidence="9">
    <location>
        <begin position="189"/>
        <end position="206"/>
    </location>
</feature>
<dbReference type="GO" id="GO:0071555">
    <property type="term" value="P:cell wall organization"/>
    <property type="evidence" value="ECO:0007669"/>
    <property type="project" value="TreeGrafter"/>
</dbReference>
<comment type="cofactor">
    <cofactor evidence="7">
        <name>Mg(2+)</name>
        <dbReference type="ChEBI" id="CHEBI:18420"/>
    </cofactor>
</comment>
<keyword evidence="7" id="KW-0479">Metal-binding</keyword>
<keyword evidence="6 9" id="KW-0472">Membrane</keyword>
<name>A0A4R2NYN2_RHOAD</name>
<keyword evidence="2" id="KW-1003">Cell membrane</keyword>
<dbReference type="EMBL" id="SLXL01000001">
    <property type="protein sequence ID" value="TCP27340.1"/>
    <property type="molecule type" value="Genomic_DNA"/>
</dbReference>
<dbReference type="Pfam" id="PF00953">
    <property type="entry name" value="Glycos_transf_4"/>
    <property type="match status" value="1"/>
</dbReference>
<proteinExistence type="predicted"/>
<feature type="transmembrane region" description="Helical" evidence="9">
    <location>
        <begin position="57"/>
        <end position="76"/>
    </location>
</feature>
<evidence type="ECO:0000256" key="4">
    <source>
        <dbReference type="ARBA" id="ARBA00022692"/>
    </source>
</evidence>
<dbReference type="CDD" id="cd06912">
    <property type="entry name" value="GT_MraY_like"/>
    <property type="match status" value="1"/>
</dbReference>
<dbReference type="GO" id="GO:0044038">
    <property type="term" value="P:cell wall macromolecule biosynthetic process"/>
    <property type="evidence" value="ECO:0007669"/>
    <property type="project" value="TreeGrafter"/>
</dbReference>
<sequence length="509" mass="54768">MQLQQGGRIFGALIQPLALLRPSYFAVISLWESATLMPITGFFRFDPQLLHLSPEVWALLLISALATVIVALAVVANRRPLSRLMRERDDAQAVQSSHTGNPLRLGGVAIFAGLGAGILIGDWEDATLPALLLMSALPALLAGLWEDLGHRVSPFRRLLASFVAGAVAVAALGSWVMRADLPGLDGLMAFAPLAILLTVFVSAGFCHATNLVDGMNGLAGVIIISASIALALLAQGAGQGDLALMAALLGAAMVGFFLLNWPFGTIFMGDAGSYGVGHTLIWIAFLLAAREPDIAVPALLLILFWPFADTLHSIARRLSSRAPVFAPDRMHLHQKMRRFIEIVWLGGAHRQRSNPMATLALAPMIVMPVIAGVLLSHDARAAWIALAVFGGLFAVTNVAITRMAVRRRRKFRQETETVAQTSECSPLSHTYTGYGRTMLVRIYRKTGEKDWRLAIIDRDNAPVEWANTFATDAAAAAEFQATVENGMIGGLLTDNPPPRKDAQPISADR</sequence>
<dbReference type="GO" id="GO:0005886">
    <property type="term" value="C:plasma membrane"/>
    <property type="evidence" value="ECO:0007669"/>
    <property type="project" value="UniProtKB-SubCell"/>
</dbReference>
<keyword evidence="7" id="KW-0460">Magnesium</keyword>
<feature type="transmembrane region" description="Helical" evidence="9">
    <location>
        <begin position="242"/>
        <end position="259"/>
    </location>
</feature>
<dbReference type="PANTHER" id="PTHR22926:SF3">
    <property type="entry name" value="UNDECAPRENYL-PHOSPHATE ALPHA-N-ACETYLGLUCOSAMINYL 1-PHOSPHATE TRANSFERASE"/>
    <property type="match status" value="1"/>
</dbReference>
<feature type="transmembrane region" description="Helical" evidence="9">
    <location>
        <begin position="271"/>
        <end position="288"/>
    </location>
</feature>
<keyword evidence="4 9" id="KW-0812">Transmembrane</keyword>
<dbReference type="PANTHER" id="PTHR22926">
    <property type="entry name" value="PHOSPHO-N-ACETYLMURAMOYL-PENTAPEPTIDE-TRANSFERASE"/>
    <property type="match status" value="1"/>
</dbReference>
<accession>A0A4R2NYN2</accession>
<feature type="transmembrane region" description="Helical" evidence="9">
    <location>
        <begin position="24"/>
        <end position="45"/>
    </location>
</feature>
<feature type="transmembrane region" description="Helical" evidence="9">
    <location>
        <begin position="103"/>
        <end position="120"/>
    </location>
</feature>
<comment type="subcellular location">
    <subcellularLocation>
        <location evidence="1">Cell membrane</location>
        <topology evidence="1">Multi-pass membrane protein</topology>
    </subcellularLocation>
</comment>
<evidence type="ECO:0000313" key="10">
    <source>
        <dbReference type="EMBL" id="TCP27340.1"/>
    </source>
</evidence>
<feature type="binding site" evidence="7">
    <location>
        <position position="270"/>
    </location>
    <ligand>
        <name>Mg(2+)</name>
        <dbReference type="ChEBI" id="CHEBI:18420"/>
    </ligand>
</feature>
<evidence type="ECO:0000256" key="2">
    <source>
        <dbReference type="ARBA" id="ARBA00022475"/>
    </source>
</evidence>
<feature type="compositionally biased region" description="Basic and acidic residues" evidence="8">
    <location>
        <begin position="497"/>
        <end position="509"/>
    </location>
</feature>
<dbReference type="InterPro" id="IPR000715">
    <property type="entry name" value="Glycosyl_transferase_4"/>
</dbReference>
<keyword evidence="11" id="KW-1185">Reference proteome</keyword>